<dbReference type="Proteomes" id="UP001169862">
    <property type="component" value="Unassembled WGS sequence"/>
</dbReference>
<reference evidence="4" key="1">
    <citation type="submission" date="2023-07" db="EMBL/GenBank/DDBJ databases">
        <title>Genome content predicts the carbon catabolic preferences of heterotrophic bacteria.</title>
        <authorList>
            <person name="Gralka M."/>
        </authorList>
    </citation>
    <scope>NUCLEOTIDE SEQUENCE</scope>
    <source>
        <strain evidence="4">I2M16</strain>
    </source>
</reference>
<comment type="caution">
    <text evidence="4">The sequence shown here is derived from an EMBL/GenBank/DDBJ whole genome shotgun (WGS) entry which is preliminary data.</text>
</comment>
<evidence type="ECO:0000259" key="3">
    <source>
        <dbReference type="PROSITE" id="PS51208"/>
    </source>
</evidence>
<evidence type="ECO:0000256" key="2">
    <source>
        <dbReference type="SAM" id="SignalP"/>
    </source>
</evidence>
<feature type="signal peptide" evidence="2">
    <location>
        <begin position="1"/>
        <end position="21"/>
    </location>
</feature>
<dbReference type="PANTHER" id="PTHR45648:SF22">
    <property type="entry name" value="GDSL LIPASE_ACYLHYDROLASE FAMILY PROTEIN (AFU_ORTHOLOGUE AFUA_4G14700)"/>
    <property type="match status" value="1"/>
</dbReference>
<gene>
    <name evidence="4" type="ORF">Q4490_02670</name>
</gene>
<dbReference type="Pfam" id="PF00657">
    <property type="entry name" value="Lipase_GDSL"/>
    <property type="match status" value="1"/>
</dbReference>
<dbReference type="PANTHER" id="PTHR45648">
    <property type="entry name" value="GDSL LIPASE/ACYLHYDROLASE FAMILY PROTEIN (AFU_ORTHOLOGUE AFUA_4G14700)"/>
    <property type="match status" value="1"/>
</dbReference>
<dbReference type="EMBL" id="JAUOPG010000001">
    <property type="protein sequence ID" value="MDO6452459.1"/>
    <property type="molecule type" value="Genomic_DNA"/>
</dbReference>
<keyword evidence="2" id="KW-0732">Signal</keyword>
<dbReference type="InterPro" id="IPR036514">
    <property type="entry name" value="SGNH_hydro_sf"/>
</dbReference>
<dbReference type="InterPro" id="IPR036709">
    <property type="entry name" value="Autotransporte_beta_dom_sf"/>
</dbReference>
<dbReference type="PROSITE" id="PS51208">
    <property type="entry name" value="AUTOTRANSPORTER"/>
    <property type="match status" value="1"/>
</dbReference>
<dbReference type="Gene3D" id="2.40.128.130">
    <property type="entry name" value="Autotransporter beta-domain"/>
    <property type="match status" value="1"/>
</dbReference>
<proteinExistence type="predicted"/>
<feature type="chain" id="PRO_5043992635" evidence="2">
    <location>
        <begin position="22"/>
        <end position="604"/>
    </location>
</feature>
<feature type="domain" description="Autotransporter" evidence="3">
    <location>
        <begin position="332"/>
        <end position="604"/>
    </location>
</feature>
<dbReference type="InterPro" id="IPR051058">
    <property type="entry name" value="GDSL_Est/Lipase"/>
</dbReference>
<protein>
    <submittedName>
        <fullName evidence="4">SGNH/GDSL hydrolase family protein</fullName>
    </submittedName>
</protein>
<evidence type="ECO:0000256" key="1">
    <source>
        <dbReference type="ARBA" id="ARBA00022801"/>
    </source>
</evidence>
<dbReference type="GO" id="GO:0016788">
    <property type="term" value="F:hydrolase activity, acting on ester bonds"/>
    <property type="evidence" value="ECO:0007669"/>
    <property type="project" value="InterPro"/>
</dbReference>
<dbReference type="SMART" id="SM00869">
    <property type="entry name" value="Autotransporter"/>
    <property type="match status" value="1"/>
</dbReference>
<evidence type="ECO:0000313" key="4">
    <source>
        <dbReference type="EMBL" id="MDO6452459.1"/>
    </source>
</evidence>
<sequence length="604" mass="65635">MMKTMDKVCCLVAALSVQTAAADYSDMFFFGDSLSDSGTYLPFLLSTNPNYTGEGKFTTSPGNVWAENIAERYGFNASPVNQGGNNYAQGGARIQGEGYSFTTAMSLVDQVDTYLGSVNGQADHNALYSLWAGGNDFLWMLEGNVAAADVPAYLGGMVANNMGAITRLEGAGAQYILLPSIPDITNTPTASSLSAEQIAQISTLTKSYNQQLFTQAAASGVTVIPMDIDRLFTELQANPTQYGLLNTTTALCPTVESALFCIEGETYTAGDEWLYAFADFAHPTVAGHQLISDYVYSMLNGSALANAANQLTINESATVQQNLHTMLRNTLIAESADNLWIDANISSSDSYDKVPLRFSAGILIPTNETSATGFAIHLNEANLENSSGDVDYQSVGLSLFHHREYDQLHINTSMMVTAGKTDLDRQVDLLSATRTMHSDADSLSFNIQGELNYYTSYKALEHGPILGARYQYVSFDSLEEKSSDGTTSTSLMIDDHSQQSTLLYAGWHFAAINDINSNFSPYLDITWHYRINEDDDALVLALVDYENNQFSTPTQKTDKSYGLIETGANWKLSDKVALQGRLSYRSGDSQQENVSAGLSALISF</sequence>
<dbReference type="Pfam" id="PF03797">
    <property type="entry name" value="Autotransporter"/>
    <property type="match status" value="1"/>
</dbReference>
<accession>A0AAW7XE29</accession>
<dbReference type="AlphaFoldDB" id="A0AAW7XE29"/>
<dbReference type="InterPro" id="IPR001087">
    <property type="entry name" value="GDSL"/>
</dbReference>
<keyword evidence="1 4" id="KW-0378">Hydrolase</keyword>
<organism evidence="4 5">
    <name type="scientific">Neptunomonas phycophila</name>
    <dbReference type="NCBI Taxonomy" id="1572645"/>
    <lineage>
        <taxon>Bacteria</taxon>
        <taxon>Pseudomonadati</taxon>
        <taxon>Pseudomonadota</taxon>
        <taxon>Gammaproteobacteria</taxon>
        <taxon>Oceanospirillales</taxon>
        <taxon>Oceanospirillaceae</taxon>
        <taxon>Neptunomonas</taxon>
    </lineage>
</organism>
<name>A0AAW7XE29_9GAMM</name>
<evidence type="ECO:0000313" key="5">
    <source>
        <dbReference type="Proteomes" id="UP001169862"/>
    </source>
</evidence>
<dbReference type="SUPFAM" id="SSF103515">
    <property type="entry name" value="Autotransporter"/>
    <property type="match status" value="1"/>
</dbReference>
<dbReference type="InterPro" id="IPR005546">
    <property type="entry name" value="Autotransporte_beta"/>
</dbReference>
<dbReference type="CDD" id="cd01847">
    <property type="entry name" value="Triacylglycerol_lipase_like"/>
    <property type="match status" value="1"/>
</dbReference>
<dbReference type="SUPFAM" id="SSF52266">
    <property type="entry name" value="SGNH hydrolase"/>
    <property type="match status" value="1"/>
</dbReference>
<dbReference type="Gene3D" id="3.40.50.1110">
    <property type="entry name" value="SGNH hydrolase"/>
    <property type="match status" value="1"/>
</dbReference>